<dbReference type="PANTHER" id="PTHR24348:SF68">
    <property type="entry name" value="SERINE_THREONINE-PROTEIN KINASE ATG1C"/>
    <property type="match status" value="1"/>
</dbReference>
<dbReference type="PROSITE" id="PS50011">
    <property type="entry name" value="PROTEIN_KINASE_DOM"/>
    <property type="match status" value="1"/>
</dbReference>
<dbReference type="InterPro" id="IPR011009">
    <property type="entry name" value="Kinase-like_dom_sf"/>
</dbReference>
<organism evidence="6 7">
    <name type="scientific">Paragonimus heterotremus</name>
    <dbReference type="NCBI Taxonomy" id="100268"/>
    <lineage>
        <taxon>Eukaryota</taxon>
        <taxon>Metazoa</taxon>
        <taxon>Spiralia</taxon>
        <taxon>Lophotrochozoa</taxon>
        <taxon>Platyhelminthes</taxon>
        <taxon>Trematoda</taxon>
        <taxon>Digenea</taxon>
        <taxon>Plagiorchiida</taxon>
        <taxon>Troglotremata</taxon>
        <taxon>Troglotrematidae</taxon>
        <taxon>Paragonimus</taxon>
    </lineage>
</organism>
<dbReference type="Pfam" id="PF00069">
    <property type="entry name" value="Pkinase"/>
    <property type="match status" value="1"/>
</dbReference>
<evidence type="ECO:0000259" key="5">
    <source>
        <dbReference type="PROSITE" id="PS50011"/>
    </source>
</evidence>
<dbReference type="Proteomes" id="UP000748531">
    <property type="component" value="Unassembled WGS sequence"/>
</dbReference>
<dbReference type="EMBL" id="LUCH01000673">
    <property type="protein sequence ID" value="KAF5404571.1"/>
    <property type="molecule type" value="Genomic_DNA"/>
</dbReference>
<gene>
    <name evidence="6" type="ORF">PHET_02058</name>
</gene>
<feature type="domain" description="Protein kinase" evidence="5">
    <location>
        <begin position="17"/>
        <end position="276"/>
    </location>
</feature>
<reference evidence="6" key="1">
    <citation type="submission" date="2019-05" db="EMBL/GenBank/DDBJ databases">
        <title>Annotation for the trematode Paragonimus heterotremus.</title>
        <authorList>
            <person name="Choi Y.-J."/>
        </authorList>
    </citation>
    <scope>NUCLEOTIDE SEQUENCE</scope>
    <source>
        <strain evidence="6">LC</strain>
    </source>
</reference>
<dbReference type="InterPro" id="IPR017441">
    <property type="entry name" value="Protein_kinase_ATP_BS"/>
</dbReference>
<dbReference type="GO" id="GO:0004674">
    <property type="term" value="F:protein serine/threonine kinase activity"/>
    <property type="evidence" value="ECO:0007669"/>
    <property type="project" value="UniProtKB-KW"/>
</dbReference>
<dbReference type="InterPro" id="IPR008271">
    <property type="entry name" value="Ser/Thr_kinase_AS"/>
</dbReference>
<dbReference type="GO" id="GO:0005524">
    <property type="term" value="F:ATP binding"/>
    <property type="evidence" value="ECO:0007669"/>
    <property type="project" value="UniProtKB-UniRule"/>
</dbReference>
<evidence type="ECO:0000256" key="4">
    <source>
        <dbReference type="RuleBase" id="RU000304"/>
    </source>
</evidence>
<keyword evidence="1 3" id="KW-0547">Nucleotide-binding</keyword>
<dbReference type="PANTHER" id="PTHR24348">
    <property type="entry name" value="SERINE/THREONINE-PROTEIN KINASE UNC-51-RELATED"/>
    <property type="match status" value="1"/>
</dbReference>
<accession>A0A8J4WK49</accession>
<evidence type="ECO:0000313" key="6">
    <source>
        <dbReference type="EMBL" id="KAF5404571.1"/>
    </source>
</evidence>
<evidence type="ECO:0000256" key="3">
    <source>
        <dbReference type="PROSITE-ProRule" id="PRU10141"/>
    </source>
</evidence>
<proteinExistence type="inferred from homology"/>
<dbReference type="GO" id="GO:0010506">
    <property type="term" value="P:regulation of autophagy"/>
    <property type="evidence" value="ECO:0007669"/>
    <property type="project" value="InterPro"/>
</dbReference>
<dbReference type="GO" id="GO:0006914">
    <property type="term" value="P:autophagy"/>
    <property type="evidence" value="ECO:0007669"/>
    <property type="project" value="UniProtKB-ARBA"/>
</dbReference>
<dbReference type="InterPro" id="IPR045269">
    <property type="entry name" value="Atg1-like"/>
</dbReference>
<protein>
    <recommendedName>
        <fullName evidence="5">Protein kinase domain-containing protein</fullName>
    </recommendedName>
</protein>
<comment type="similarity">
    <text evidence="4">Belongs to the protein kinase superfamily.</text>
</comment>
<evidence type="ECO:0000313" key="7">
    <source>
        <dbReference type="Proteomes" id="UP000748531"/>
    </source>
</evidence>
<dbReference type="AlphaFoldDB" id="A0A8J4WK49"/>
<sequence length="351" mass="40540">MAMQNSPKPLRTVKQYRYSRTPIGKGAFGKVYLGHHVSDPHFFVAVKEITPNGEVTKSFIRSHEIDTIKYISHKNLVQLIDFELGSMVILIMEYCNGGSLDSYINNIEHLPLDSTKLRYIFKQITDAMCFLIEHKIVHRDLKPANILIRHDHTSEGMAITKIPLEDLTFKVADFGMARVFSDDEEFRTVCGTYLYMAPEVPTRSYSAKSDVWSMGVMILECLFGNRKLRELYRINQLGTRVPVNTDRALVNLIRCVLERDPQKRFDFHRIRRHVFFRNDSVSTQTTRDAVPLQLFRNNPPVTIETLQNVIKNIDSTPDGESCLDDTVVIDSEDDLDLDEVEKLRLPVEFRR</sequence>
<dbReference type="SMART" id="SM00220">
    <property type="entry name" value="S_TKc"/>
    <property type="match status" value="1"/>
</dbReference>
<dbReference type="OrthoDB" id="346907at2759"/>
<dbReference type="InterPro" id="IPR000719">
    <property type="entry name" value="Prot_kinase_dom"/>
</dbReference>
<keyword evidence="2 3" id="KW-0067">ATP-binding</keyword>
<keyword evidence="4" id="KW-0418">Kinase</keyword>
<name>A0A8J4WK49_9TREM</name>
<dbReference type="GO" id="GO:0005737">
    <property type="term" value="C:cytoplasm"/>
    <property type="evidence" value="ECO:0007669"/>
    <property type="project" value="TreeGrafter"/>
</dbReference>
<feature type="binding site" evidence="3">
    <location>
        <position position="47"/>
    </location>
    <ligand>
        <name>ATP</name>
        <dbReference type="ChEBI" id="CHEBI:30616"/>
    </ligand>
</feature>
<dbReference type="PROSITE" id="PS00108">
    <property type="entry name" value="PROTEIN_KINASE_ST"/>
    <property type="match status" value="1"/>
</dbReference>
<keyword evidence="4" id="KW-0808">Transferase</keyword>
<dbReference type="SUPFAM" id="SSF56112">
    <property type="entry name" value="Protein kinase-like (PK-like)"/>
    <property type="match status" value="1"/>
</dbReference>
<dbReference type="Gene3D" id="1.10.510.10">
    <property type="entry name" value="Transferase(Phosphotransferase) domain 1"/>
    <property type="match status" value="1"/>
</dbReference>
<keyword evidence="4" id="KW-0723">Serine/threonine-protein kinase</keyword>
<evidence type="ECO:0000256" key="2">
    <source>
        <dbReference type="ARBA" id="ARBA00022840"/>
    </source>
</evidence>
<dbReference type="PROSITE" id="PS00107">
    <property type="entry name" value="PROTEIN_KINASE_ATP"/>
    <property type="match status" value="1"/>
</dbReference>
<evidence type="ECO:0000256" key="1">
    <source>
        <dbReference type="ARBA" id="ARBA00022741"/>
    </source>
</evidence>
<comment type="caution">
    <text evidence="6">The sequence shown here is derived from an EMBL/GenBank/DDBJ whole genome shotgun (WGS) entry which is preliminary data.</text>
</comment>
<keyword evidence="7" id="KW-1185">Reference proteome</keyword>